<dbReference type="AlphaFoldDB" id="A0A1I6LA46"/>
<name>A0A1I6LA46_9EURY</name>
<protein>
    <submittedName>
        <fullName evidence="1">Uncharacterized protein</fullName>
    </submittedName>
</protein>
<evidence type="ECO:0000313" key="1">
    <source>
        <dbReference type="EMBL" id="SFS00098.1"/>
    </source>
</evidence>
<gene>
    <name evidence="1" type="ORF">SAMN05216559_2309</name>
</gene>
<keyword evidence="2" id="KW-1185">Reference proteome</keyword>
<dbReference type="EMBL" id="FOZK01000002">
    <property type="protein sequence ID" value="SFS00098.1"/>
    <property type="molecule type" value="Genomic_DNA"/>
</dbReference>
<organism evidence="1 2">
    <name type="scientific">Halomicrobium zhouii</name>
    <dbReference type="NCBI Taxonomy" id="767519"/>
    <lineage>
        <taxon>Archaea</taxon>
        <taxon>Methanobacteriati</taxon>
        <taxon>Methanobacteriota</taxon>
        <taxon>Stenosarchaea group</taxon>
        <taxon>Halobacteria</taxon>
        <taxon>Halobacteriales</taxon>
        <taxon>Haloarculaceae</taxon>
        <taxon>Halomicrobium</taxon>
    </lineage>
</organism>
<reference evidence="1 2" key="1">
    <citation type="submission" date="2016-10" db="EMBL/GenBank/DDBJ databases">
        <authorList>
            <person name="de Groot N.N."/>
        </authorList>
    </citation>
    <scope>NUCLEOTIDE SEQUENCE [LARGE SCALE GENOMIC DNA]</scope>
    <source>
        <strain evidence="1 2">CGMCC 1.10457</strain>
    </source>
</reference>
<accession>A0A1I6LA46</accession>
<proteinExistence type="predicted"/>
<evidence type="ECO:0000313" key="2">
    <source>
        <dbReference type="Proteomes" id="UP000199062"/>
    </source>
</evidence>
<dbReference type="Proteomes" id="UP000199062">
    <property type="component" value="Unassembled WGS sequence"/>
</dbReference>
<sequence>MERCQFQPRLLLGGFEFDTITRQQRIVTIVKRRLPKRFKIESRAAQERFERTLTILVICSHLNSPYYSHVDSRRT</sequence>